<keyword evidence="2" id="KW-1185">Reference proteome</keyword>
<dbReference type="PANTHER" id="PTHR10622:SF10">
    <property type="entry name" value="HET DOMAIN-CONTAINING PROTEIN"/>
    <property type="match status" value="1"/>
</dbReference>
<proteinExistence type="predicted"/>
<dbReference type="OrthoDB" id="5122891at2759"/>
<evidence type="ECO:0000313" key="2">
    <source>
        <dbReference type="Proteomes" id="UP000772434"/>
    </source>
</evidence>
<dbReference type="PANTHER" id="PTHR10622">
    <property type="entry name" value="HET DOMAIN-CONTAINING PROTEIN"/>
    <property type="match status" value="1"/>
</dbReference>
<dbReference type="EMBL" id="JADNRY010000160">
    <property type="protein sequence ID" value="KAF9062876.1"/>
    <property type="molecule type" value="Genomic_DNA"/>
</dbReference>
<name>A0A9P5PGC7_9AGAR</name>
<evidence type="ECO:0008006" key="3">
    <source>
        <dbReference type="Google" id="ProtNLM"/>
    </source>
</evidence>
<sequence length="220" mass="25414">MRLIRTNNGVPKYAILSHVWEEEEVTMGPIWQKIDTCCIDKSSSAELSDTINSMYRYYRKAEVCYAYLTDVRSDVFSQSFDFRMCQWFTRGWTLQELIAPETVIFFTKDWEKIGTKASPQETLTEITGIPSGDLLSRADLRGMSIAARMSWAARRKTTCIEDRAYSLMGIFDVFMPPIYSEGEYTFIRLQEEILKVSNDYTIFAWEDKSSFSSATSPDMS</sequence>
<reference evidence="1" key="1">
    <citation type="submission" date="2020-11" db="EMBL/GenBank/DDBJ databases">
        <authorList>
            <consortium name="DOE Joint Genome Institute"/>
            <person name="Ahrendt S."/>
            <person name="Riley R."/>
            <person name="Andreopoulos W."/>
            <person name="Labutti K."/>
            <person name="Pangilinan J."/>
            <person name="Ruiz-Duenas F.J."/>
            <person name="Barrasa J.M."/>
            <person name="Sanchez-Garcia M."/>
            <person name="Camarero S."/>
            <person name="Miyauchi S."/>
            <person name="Serrano A."/>
            <person name="Linde D."/>
            <person name="Babiker R."/>
            <person name="Drula E."/>
            <person name="Ayuso-Fernandez I."/>
            <person name="Pacheco R."/>
            <person name="Padilla G."/>
            <person name="Ferreira P."/>
            <person name="Barriuso J."/>
            <person name="Kellner H."/>
            <person name="Castanera R."/>
            <person name="Alfaro M."/>
            <person name="Ramirez L."/>
            <person name="Pisabarro A.G."/>
            <person name="Kuo A."/>
            <person name="Tritt A."/>
            <person name="Lipzen A."/>
            <person name="He G."/>
            <person name="Yan M."/>
            <person name="Ng V."/>
            <person name="Cullen D."/>
            <person name="Martin F."/>
            <person name="Rosso M.-N."/>
            <person name="Henrissat B."/>
            <person name="Hibbett D."/>
            <person name="Martinez A.T."/>
            <person name="Grigoriev I.V."/>
        </authorList>
    </citation>
    <scope>NUCLEOTIDE SEQUENCE</scope>
    <source>
        <strain evidence="1">AH 40177</strain>
    </source>
</reference>
<dbReference type="AlphaFoldDB" id="A0A9P5PGC7"/>
<organism evidence="1 2">
    <name type="scientific">Rhodocollybia butyracea</name>
    <dbReference type="NCBI Taxonomy" id="206335"/>
    <lineage>
        <taxon>Eukaryota</taxon>
        <taxon>Fungi</taxon>
        <taxon>Dikarya</taxon>
        <taxon>Basidiomycota</taxon>
        <taxon>Agaricomycotina</taxon>
        <taxon>Agaricomycetes</taxon>
        <taxon>Agaricomycetidae</taxon>
        <taxon>Agaricales</taxon>
        <taxon>Marasmiineae</taxon>
        <taxon>Omphalotaceae</taxon>
        <taxon>Rhodocollybia</taxon>
    </lineage>
</organism>
<dbReference type="Proteomes" id="UP000772434">
    <property type="component" value="Unassembled WGS sequence"/>
</dbReference>
<comment type="caution">
    <text evidence="1">The sequence shown here is derived from an EMBL/GenBank/DDBJ whole genome shotgun (WGS) entry which is preliminary data.</text>
</comment>
<accession>A0A9P5PGC7</accession>
<protein>
    <recommendedName>
        <fullName evidence="3">Heterokaryon incompatibility domain-containing protein</fullName>
    </recommendedName>
</protein>
<gene>
    <name evidence="1" type="ORF">BDP27DRAFT_1481352</name>
</gene>
<evidence type="ECO:0000313" key="1">
    <source>
        <dbReference type="EMBL" id="KAF9062876.1"/>
    </source>
</evidence>